<keyword evidence="2" id="KW-1185">Reference proteome</keyword>
<evidence type="ECO:0000313" key="2">
    <source>
        <dbReference type="Proteomes" id="UP000265618"/>
    </source>
</evidence>
<evidence type="ECO:0000313" key="1">
    <source>
        <dbReference type="EMBL" id="GIQ89573.1"/>
    </source>
</evidence>
<protein>
    <submittedName>
        <fullName evidence="1">Uncharacterized protein</fullName>
    </submittedName>
</protein>
<feature type="non-terminal residue" evidence="1">
    <location>
        <position position="1"/>
    </location>
</feature>
<accession>A0A9K3D956</accession>
<sequence length="217" mass="24792">MPFESEEQLHSYTDILRSHGLCATFMADGVDPDNSAIESEICTGLDVVVCKHTDCEDRHSPRMLHLWMAVEWHRVRVRVILAVKGSVVTPDSLPESVYSTLTRQMPWPTWGLGDIPQRELDREPCIVRNPSDVVIQTDREREAGIARDYATYARAKNAWARYDPAFDGPTNTNLQDFDRDQMLTDNIEANADRIAPSHYEQEEIDPVIEGWRSLTHV</sequence>
<organism evidence="1 2">
    <name type="scientific">Kipferlia bialata</name>
    <dbReference type="NCBI Taxonomy" id="797122"/>
    <lineage>
        <taxon>Eukaryota</taxon>
        <taxon>Metamonada</taxon>
        <taxon>Carpediemonas-like organisms</taxon>
        <taxon>Kipferlia</taxon>
    </lineage>
</organism>
<name>A0A9K3D956_9EUKA</name>
<reference evidence="1 2" key="1">
    <citation type="journal article" date="2018" name="PLoS ONE">
        <title>The draft genome of Kipferlia bialata reveals reductive genome evolution in fornicate parasites.</title>
        <authorList>
            <person name="Tanifuji G."/>
            <person name="Takabayashi S."/>
            <person name="Kume K."/>
            <person name="Takagi M."/>
            <person name="Nakayama T."/>
            <person name="Kamikawa R."/>
            <person name="Inagaki Y."/>
            <person name="Hashimoto T."/>
        </authorList>
    </citation>
    <scope>NUCLEOTIDE SEQUENCE [LARGE SCALE GENOMIC DNA]</scope>
    <source>
        <strain evidence="1">NY0173</strain>
    </source>
</reference>
<comment type="caution">
    <text evidence="1">The sequence shown here is derived from an EMBL/GenBank/DDBJ whole genome shotgun (WGS) entry which is preliminary data.</text>
</comment>
<dbReference type="EMBL" id="BDIP01005188">
    <property type="protein sequence ID" value="GIQ89573.1"/>
    <property type="molecule type" value="Genomic_DNA"/>
</dbReference>
<dbReference type="AlphaFoldDB" id="A0A9K3D956"/>
<proteinExistence type="predicted"/>
<dbReference type="Proteomes" id="UP000265618">
    <property type="component" value="Unassembled WGS sequence"/>
</dbReference>
<gene>
    <name evidence="1" type="ORF">KIPB_012074</name>
</gene>